<gene>
    <name evidence="2" type="ORF">J0X15_00720</name>
</gene>
<accession>A0A939ELY0</accession>
<name>A0A939ELY0_9HYPH</name>
<reference evidence="2" key="1">
    <citation type="submission" date="2021-03" db="EMBL/GenBank/DDBJ databases">
        <title>Roseibium sp. CAU 1637 isolated from Incheon.</title>
        <authorList>
            <person name="Kim W."/>
        </authorList>
    </citation>
    <scope>NUCLEOTIDE SEQUENCE</scope>
    <source>
        <strain evidence="2">CAU 1637</strain>
    </source>
</reference>
<sequence>MLNLSMFSDLAKDGSKNGRKNLITAVTDLFLASKNTEAEQVSLLFGDIVMRVLGELEEETRMALSQKVCSHPAAPKDLISSLAKDSIVVAKPVLEQSPVLTNEELAGLAESESMQHLGAIADREGLDEQVTEALVNHGDEEVLTKVANNSGARMAQQTFTQLVEKARSNTPLLEALVKREDLPEAIIKNLGDMVSDELRERLGKGGENETLATTLAGRAMEEVKARASRVGQSMEQAKKVIMAVRAKKTSLEDAVGLFAKGDKAAELGILLATVNSLPAASISSLIYAKSDKPLIILCKANDLDVSAFKHILTMRARRLGTGVHELNDAMKRYEAFTVDSAKTALAGLRASLAGPPDDPEEEETADAGVFLTKRKRPAVQGS</sequence>
<dbReference type="AlphaFoldDB" id="A0A939ELY0"/>
<dbReference type="Pfam" id="PF10098">
    <property type="entry name" value="DUF2336"/>
    <property type="match status" value="1"/>
</dbReference>
<evidence type="ECO:0000256" key="1">
    <source>
        <dbReference type="SAM" id="MobiDB-lite"/>
    </source>
</evidence>
<dbReference type="EMBL" id="JAFLNF010000001">
    <property type="protein sequence ID" value="MBO0343728.1"/>
    <property type="molecule type" value="Genomic_DNA"/>
</dbReference>
<keyword evidence="3" id="KW-1185">Reference proteome</keyword>
<dbReference type="RefSeq" id="WP_206937352.1">
    <property type="nucleotide sequence ID" value="NZ_JAFLNF010000001.1"/>
</dbReference>
<organism evidence="2 3">
    <name type="scientific">Roseibium limicola</name>
    <dbReference type="NCBI Taxonomy" id="2816037"/>
    <lineage>
        <taxon>Bacteria</taxon>
        <taxon>Pseudomonadati</taxon>
        <taxon>Pseudomonadota</taxon>
        <taxon>Alphaproteobacteria</taxon>
        <taxon>Hyphomicrobiales</taxon>
        <taxon>Stappiaceae</taxon>
        <taxon>Roseibium</taxon>
    </lineage>
</organism>
<proteinExistence type="predicted"/>
<feature type="region of interest" description="Disordered" evidence="1">
    <location>
        <begin position="351"/>
        <end position="382"/>
    </location>
</feature>
<evidence type="ECO:0000313" key="2">
    <source>
        <dbReference type="EMBL" id="MBO0343728.1"/>
    </source>
</evidence>
<evidence type="ECO:0000313" key="3">
    <source>
        <dbReference type="Proteomes" id="UP000664779"/>
    </source>
</evidence>
<protein>
    <submittedName>
        <fullName evidence="2">DUF2336 domain-containing protein</fullName>
    </submittedName>
</protein>
<dbReference type="Proteomes" id="UP000664779">
    <property type="component" value="Unassembled WGS sequence"/>
</dbReference>
<comment type="caution">
    <text evidence="2">The sequence shown here is derived from an EMBL/GenBank/DDBJ whole genome shotgun (WGS) entry which is preliminary data.</text>
</comment>
<dbReference type="InterPro" id="IPR019285">
    <property type="entry name" value="DUF2336"/>
</dbReference>
<feature type="compositionally biased region" description="Basic residues" evidence="1">
    <location>
        <begin position="372"/>
        <end position="382"/>
    </location>
</feature>